<gene>
    <name evidence="1" type="ORF">SAMN05421547_13272</name>
</gene>
<evidence type="ECO:0000313" key="2">
    <source>
        <dbReference type="Proteomes" id="UP000183417"/>
    </source>
</evidence>
<organism evidence="1 2">
    <name type="scientific">Delftia lacustris</name>
    <dbReference type="NCBI Taxonomy" id="558537"/>
    <lineage>
        <taxon>Bacteria</taxon>
        <taxon>Pseudomonadati</taxon>
        <taxon>Pseudomonadota</taxon>
        <taxon>Betaproteobacteria</taxon>
        <taxon>Burkholderiales</taxon>
        <taxon>Comamonadaceae</taxon>
        <taxon>Delftia</taxon>
    </lineage>
</organism>
<protein>
    <submittedName>
        <fullName evidence="1">Uncharacterized protein</fullName>
    </submittedName>
</protein>
<dbReference type="RefSeq" id="WP_167368432.1">
    <property type="nucleotide sequence ID" value="NZ_CP141274.1"/>
</dbReference>
<reference evidence="1 2" key="1">
    <citation type="submission" date="2016-10" db="EMBL/GenBank/DDBJ databases">
        <authorList>
            <person name="de Groot N.N."/>
        </authorList>
    </citation>
    <scope>NUCLEOTIDE SEQUENCE [LARGE SCALE GENOMIC DNA]</scope>
    <source>
        <strain evidence="1 2">LMG 24775</strain>
    </source>
</reference>
<accession>A0A1H3TTU9</accession>
<proteinExistence type="predicted"/>
<name>A0A1H3TTU9_9BURK</name>
<dbReference type="GeneID" id="94691356"/>
<dbReference type="EMBL" id="FNPE01000032">
    <property type="protein sequence ID" value="SDZ53653.1"/>
    <property type="molecule type" value="Genomic_DNA"/>
</dbReference>
<dbReference type="Proteomes" id="UP000183417">
    <property type="component" value="Unassembled WGS sequence"/>
</dbReference>
<dbReference type="AlphaFoldDB" id="A0A1H3TTU9"/>
<evidence type="ECO:0000313" key="1">
    <source>
        <dbReference type="EMBL" id="SDZ53653.1"/>
    </source>
</evidence>
<sequence length="50" mass="6022">MRYARPGCYFLREIAKDRPYSLGGESDGQSLLCVWLDTHERWWIPFSWLD</sequence>